<evidence type="ECO:0000313" key="6">
    <source>
        <dbReference type="Proteomes" id="UP000184339"/>
    </source>
</evidence>
<dbReference type="SUPFAM" id="SSF54909">
    <property type="entry name" value="Dimeric alpha+beta barrel"/>
    <property type="match status" value="1"/>
</dbReference>
<dbReference type="SUPFAM" id="SSF46785">
    <property type="entry name" value="Winged helix' DNA-binding domain"/>
    <property type="match status" value="1"/>
</dbReference>
<dbReference type="Gene3D" id="1.10.10.10">
    <property type="entry name" value="Winged helix-like DNA-binding domain superfamily/Winged helix DNA-binding domain"/>
    <property type="match status" value="1"/>
</dbReference>
<feature type="domain" description="HTH asnC-type" evidence="4">
    <location>
        <begin position="6"/>
        <end position="67"/>
    </location>
</feature>
<dbReference type="InterPro" id="IPR036390">
    <property type="entry name" value="WH_DNA-bd_sf"/>
</dbReference>
<dbReference type="Gene3D" id="3.30.70.920">
    <property type="match status" value="1"/>
</dbReference>
<protein>
    <submittedName>
        <fullName evidence="5">DNA-binding transcriptional regulator, Lrp family</fullName>
    </submittedName>
</protein>
<gene>
    <name evidence="5" type="ORF">SAMN05192549_105228</name>
</gene>
<evidence type="ECO:0000256" key="3">
    <source>
        <dbReference type="ARBA" id="ARBA00023163"/>
    </source>
</evidence>
<keyword evidence="6" id="KW-1185">Reference proteome</keyword>
<dbReference type="OrthoDB" id="8526125at2"/>
<keyword evidence="2 5" id="KW-0238">DNA-binding</keyword>
<name>A0A1M7PMI4_9BURK</name>
<dbReference type="PROSITE" id="PS50956">
    <property type="entry name" value="HTH_ASNC_2"/>
    <property type="match status" value="1"/>
</dbReference>
<dbReference type="InterPro" id="IPR036388">
    <property type="entry name" value="WH-like_DNA-bd_sf"/>
</dbReference>
<evidence type="ECO:0000256" key="2">
    <source>
        <dbReference type="ARBA" id="ARBA00023125"/>
    </source>
</evidence>
<dbReference type="InterPro" id="IPR019888">
    <property type="entry name" value="Tscrpt_reg_AsnC-like"/>
</dbReference>
<dbReference type="GO" id="GO:0043565">
    <property type="term" value="F:sequence-specific DNA binding"/>
    <property type="evidence" value="ECO:0007669"/>
    <property type="project" value="InterPro"/>
</dbReference>
<dbReference type="InterPro" id="IPR000485">
    <property type="entry name" value="AsnC-type_HTH_dom"/>
</dbReference>
<dbReference type="PANTHER" id="PTHR30154">
    <property type="entry name" value="LEUCINE-RESPONSIVE REGULATORY PROTEIN"/>
    <property type="match status" value="1"/>
</dbReference>
<keyword evidence="3" id="KW-0804">Transcription</keyword>
<dbReference type="InterPro" id="IPR011008">
    <property type="entry name" value="Dimeric_a/b-barrel"/>
</dbReference>
<evidence type="ECO:0000256" key="1">
    <source>
        <dbReference type="ARBA" id="ARBA00023015"/>
    </source>
</evidence>
<accession>A0A1M7PMI4</accession>
<dbReference type="RefSeq" id="WP_072785025.1">
    <property type="nucleotide sequence ID" value="NZ_FRCX01000005.1"/>
</dbReference>
<proteinExistence type="predicted"/>
<keyword evidence="1" id="KW-0805">Transcription regulation</keyword>
<sequence>MTVITIDKFDLQLLTELQRDGQATNSALGNKIHLSTSQVSRRVLRMQEAGVIDHYAAIIEPVAVGLDVMAFTEVSLDHHSNSASVRFETAVEEMPEVMECYTLAGRSDYLLRVVAPDLAALSRFMTEKILRIPGVAQVKSTVTLRKIKHTHVLPLDHVMQPTENRKRIHFA</sequence>
<dbReference type="PRINTS" id="PR00033">
    <property type="entry name" value="HTHASNC"/>
</dbReference>
<dbReference type="SMART" id="SM00344">
    <property type="entry name" value="HTH_ASNC"/>
    <property type="match status" value="1"/>
</dbReference>
<dbReference type="Pfam" id="PF01037">
    <property type="entry name" value="AsnC_trans_reg"/>
    <property type="match status" value="1"/>
</dbReference>
<dbReference type="AlphaFoldDB" id="A0A1M7PMI4"/>
<reference evidence="6" key="1">
    <citation type="submission" date="2016-11" db="EMBL/GenBank/DDBJ databases">
        <authorList>
            <person name="Varghese N."/>
            <person name="Submissions S."/>
        </authorList>
    </citation>
    <scope>NUCLEOTIDE SEQUENCE [LARGE SCALE GENOMIC DNA]</scope>
    <source>
        <strain evidence="6">Sac-22</strain>
    </source>
</reference>
<evidence type="ECO:0000313" key="5">
    <source>
        <dbReference type="EMBL" id="SHN18521.1"/>
    </source>
</evidence>
<dbReference type="Proteomes" id="UP000184339">
    <property type="component" value="Unassembled WGS sequence"/>
</dbReference>
<dbReference type="EMBL" id="FRCX01000005">
    <property type="protein sequence ID" value="SHN18521.1"/>
    <property type="molecule type" value="Genomic_DNA"/>
</dbReference>
<dbReference type="PANTHER" id="PTHR30154:SF34">
    <property type="entry name" value="TRANSCRIPTIONAL REGULATOR AZLB"/>
    <property type="match status" value="1"/>
</dbReference>
<organism evidence="5 6">
    <name type="scientific">Duganella sacchari</name>
    <dbReference type="NCBI Taxonomy" id="551987"/>
    <lineage>
        <taxon>Bacteria</taxon>
        <taxon>Pseudomonadati</taxon>
        <taxon>Pseudomonadota</taxon>
        <taxon>Betaproteobacteria</taxon>
        <taxon>Burkholderiales</taxon>
        <taxon>Oxalobacteraceae</taxon>
        <taxon>Telluria group</taxon>
        <taxon>Duganella</taxon>
    </lineage>
</organism>
<evidence type="ECO:0000259" key="4">
    <source>
        <dbReference type="PROSITE" id="PS50956"/>
    </source>
</evidence>
<dbReference type="InterPro" id="IPR019887">
    <property type="entry name" value="Tscrpt_reg_AsnC/Lrp_C"/>
</dbReference>
<dbReference type="GO" id="GO:0043200">
    <property type="term" value="P:response to amino acid"/>
    <property type="evidence" value="ECO:0007669"/>
    <property type="project" value="TreeGrafter"/>
</dbReference>
<dbReference type="STRING" id="551987.SAMN05192549_105228"/>
<dbReference type="GO" id="GO:0005829">
    <property type="term" value="C:cytosol"/>
    <property type="evidence" value="ECO:0007669"/>
    <property type="project" value="TreeGrafter"/>
</dbReference>
<dbReference type="Pfam" id="PF13404">
    <property type="entry name" value="HTH_AsnC-type"/>
    <property type="match status" value="1"/>
</dbReference>